<evidence type="ECO:0000256" key="1">
    <source>
        <dbReference type="SAM" id="MobiDB-lite"/>
    </source>
</evidence>
<name>A0A6N9VEH2_STRMI</name>
<dbReference type="EMBL" id="JAAGME010001258">
    <property type="protein sequence ID" value="NEB71260.1"/>
    <property type="molecule type" value="Genomic_DNA"/>
</dbReference>
<dbReference type="Proteomes" id="UP000471648">
    <property type="component" value="Unassembled WGS sequence"/>
</dbReference>
<comment type="caution">
    <text evidence="2">The sequence shown here is derived from an EMBL/GenBank/DDBJ whole genome shotgun (WGS) entry which is preliminary data.</text>
</comment>
<protein>
    <submittedName>
        <fullName evidence="2">Uncharacterized protein</fullName>
    </submittedName>
</protein>
<dbReference type="InterPro" id="IPR046585">
    <property type="entry name" value="DUF6643"/>
</dbReference>
<feature type="compositionally biased region" description="Low complexity" evidence="1">
    <location>
        <begin position="39"/>
        <end position="64"/>
    </location>
</feature>
<feature type="non-terminal residue" evidence="2">
    <location>
        <position position="1"/>
    </location>
</feature>
<reference evidence="2 3" key="1">
    <citation type="submission" date="2020-01" db="EMBL/GenBank/DDBJ databases">
        <title>Insect and environment-associated Actinomycetes.</title>
        <authorList>
            <person name="Currrie C."/>
            <person name="Chevrette M."/>
            <person name="Carlson C."/>
            <person name="Stubbendieck R."/>
            <person name="Wendt-Pienkowski E."/>
        </authorList>
    </citation>
    <scope>NUCLEOTIDE SEQUENCE [LARGE SCALE GENOMIC DNA]</scope>
    <source>
        <strain evidence="2 3">SID14438</strain>
    </source>
</reference>
<dbReference type="Pfam" id="PF20348">
    <property type="entry name" value="DUF6643"/>
    <property type="match status" value="1"/>
</dbReference>
<feature type="region of interest" description="Disordered" evidence="1">
    <location>
        <begin position="20"/>
        <end position="70"/>
    </location>
</feature>
<sequence length="70" mass="7202">APIRVPSMYDSSSALPALPSALPALPAAPSPQPPAYGYPHQAQVPAPAFQQAPAPYIPQQQTAPRGYAPA</sequence>
<evidence type="ECO:0000313" key="2">
    <source>
        <dbReference type="EMBL" id="NEB71260.1"/>
    </source>
</evidence>
<dbReference type="RefSeq" id="WP_338123156.1">
    <property type="nucleotide sequence ID" value="NZ_JAAGME010001258.1"/>
</dbReference>
<proteinExistence type="predicted"/>
<feature type="non-terminal residue" evidence="2">
    <location>
        <position position="70"/>
    </location>
</feature>
<gene>
    <name evidence="2" type="ORF">G3I39_29960</name>
</gene>
<feature type="compositionally biased region" description="Pro residues" evidence="1">
    <location>
        <begin position="26"/>
        <end position="36"/>
    </location>
</feature>
<dbReference type="AlphaFoldDB" id="A0A6N9VEH2"/>
<organism evidence="2 3">
    <name type="scientific">Streptomyces microflavus</name>
    <name type="common">Streptomyces lipmanii</name>
    <dbReference type="NCBI Taxonomy" id="1919"/>
    <lineage>
        <taxon>Bacteria</taxon>
        <taxon>Bacillati</taxon>
        <taxon>Actinomycetota</taxon>
        <taxon>Actinomycetes</taxon>
        <taxon>Kitasatosporales</taxon>
        <taxon>Streptomycetaceae</taxon>
        <taxon>Streptomyces</taxon>
    </lineage>
</organism>
<accession>A0A6N9VEH2</accession>
<evidence type="ECO:0000313" key="3">
    <source>
        <dbReference type="Proteomes" id="UP000471648"/>
    </source>
</evidence>